<name>A0ABS5KIB4_9BACT</name>
<comment type="caution">
    <text evidence="1">The sequence shown here is derived from an EMBL/GenBank/DDBJ whole genome shotgun (WGS) entry which is preliminary data.</text>
</comment>
<accession>A0ABS5KIB4</accession>
<keyword evidence="2" id="KW-1185">Reference proteome</keyword>
<dbReference type="RefSeq" id="WP_212232064.1">
    <property type="nucleotide sequence ID" value="NZ_JAGUCN010000065.1"/>
</dbReference>
<protein>
    <submittedName>
        <fullName evidence="1">Uncharacterized protein</fullName>
    </submittedName>
</protein>
<evidence type="ECO:0000313" key="2">
    <source>
        <dbReference type="Proteomes" id="UP000721861"/>
    </source>
</evidence>
<evidence type="ECO:0000313" key="1">
    <source>
        <dbReference type="EMBL" id="MBS2214051.1"/>
    </source>
</evidence>
<sequence length="297" mass="34565">MHSRQQWGLVVQIPASIVSPVGRTIITANLLQHHAAGRWHQNNKHIAQMNFNKKVLIFSILFNCSFILSSQTISEGSYKCETDYFEVNMTFSKKKRFILNYRQKYHASVVGSIAVTQEEEVKKACGTYTMEEGILTLKYEKYNTKIKPEYSVQSVKKHNSDSLFFDFSINQDKNQLPQPGTCVVFFHKDSVTAYGVADINGKTLIRISPETEWERVEISFIGFESILMDKSEFKKRHNEYSISIYLREPLLPEIIEEGNDEFRIIELSSDTINIKALYSEKRRFIYRDWALMKVNKK</sequence>
<organism evidence="1 2">
    <name type="scientific">Carboxylicivirga mesophila</name>
    <dbReference type="NCBI Taxonomy" id="1166478"/>
    <lineage>
        <taxon>Bacteria</taxon>
        <taxon>Pseudomonadati</taxon>
        <taxon>Bacteroidota</taxon>
        <taxon>Bacteroidia</taxon>
        <taxon>Marinilabiliales</taxon>
        <taxon>Marinilabiliaceae</taxon>
        <taxon>Carboxylicivirga</taxon>
    </lineage>
</organism>
<dbReference type="EMBL" id="JAGUCN010000065">
    <property type="protein sequence ID" value="MBS2214051.1"/>
    <property type="molecule type" value="Genomic_DNA"/>
</dbReference>
<reference evidence="1 2" key="1">
    <citation type="journal article" date="2014" name="Int. J. Syst. Evol. Microbiol.">
        <title>Carboxylicivirga gen. nov. in the family Marinilabiliaceae with two novel species, Carboxylicivirga mesophila sp. nov. and Carboxylicivirga taeanensis sp. nov., and reclassification of Cytophaga fermentans as Saccharicrinis fermentans gen. nov., comb. nov.</title>
        <authorList>
            <person name="Yang S.H."/>
            <person name="Seo H.S."/>
            <person name="Woo J.H."/>
            <person name="Oh H.M."/>
            <person name="Jang H."/>
            <person name="Lee J.H."/>
            <person name="Kim S.J."/>
            <person name="Kwon K.K."/>
        </authorList>
    </citation>
    <scope>NUCLEOTIDE SEQUENCE [LARGE SCALE GENOMIC DNA]</scope>
    <source>
        <strain evidence="1 2">JCM 18290</strain>
    </source>
</reference>
<gene>
    <name evidence="1" type="ORF">KEM09_21780</name>
</gene>
<proteinExistence type="predicted"/>
<dbReference type="Proteomes" id="UP000721861">
    <property type="component" value="Unassembled WGS sequence"/>
</dbReference>